<reference evidence="8" key="1">
    <citation type="journal article" date="2019" name="Int. J. Syst. Evol. Microbiol.">
        <title>The Global Catalogue of Microorganisms (GCM) 10K type strain sequencing project: providing services to taxonomists for standard genome sequencing and annotation.</title>
        <authorList>
            <consortium name="The Broad Institute Genomics Platform"/>
            <consortium name="The Broad Institute Genome Sequencing Center for Infectious Disease"/>
            <person name="Wu L."/>
            <person name="Ma J."/>
        </authorList>
    </citation>
    <scope>NUCLEOTIDE SEQUENCE [LARGE SCALE GENOMIC DNA]</scope>
    <source>
        <strain evidence="8">JCM 12140</strain>
    </source>
</reference>
<dbReference type="SUPFAM" id="SSF53850">
    <property type="entry name" value="Periplasmic binding protein-like II"/>
    <property type="match status" value="1"/>
</dbReference>
<dbReference type="EMBL" id="BAAAJX010000008">
    <property type="protein sequence ID" value="GAA1493539.1"/>
    <property type="molecule type" value="Genomic_DNA"/>
</dbReference>
<evidence type="ECO:0000256" key="3">
    <source>
        <dbReference type="ARBA" id="ARBA00022592"/>
    </source>
</evidence>
<sequence length="417" mass="42214">MNPAFTSRSPGSVIPVTSRPYSHSRVSTGPGTTQRSHCTYIPEGTPVNIKRIGSIAAIAIAGAVVLSSCAANEDAGNGGSSSPAASSGVDYSKLSGTLTGSGSSAQQTAEATWASGFQGQASGVTVNYSPDGSGAGRKNFISGAADFAGSDAALSEDELGGKFAACAADSKAIDIPVYISPIAIAYKVDGVSDLTLDAKSIAGIFSGKITKWNDSEIASLNDGVKLPDANITVVHRSDDSGTTENFSEYLSQNAGDAWGKEPSQTFPFQVGDAAAKTSGVASAMQGASNAITYIDDSGAGDLDKAKLMVGDKATTISAEGAAKVVADSDVASGRESNDLAIEIDRKDTAENAWPLVLVSYAIACQEYKDSAKADLVKAYLGYVVSADAQKAAATEAKSAALSSDLGEKAAAAVKSIK</sequence>
<keyword evidence="8" id="KW-1185">Reference proteome</keyword>
<dbReference type="Proteomes" id="UP001501742">
    <property type="component" value="Unassembled WGS sequence"/>
</dbReference>
<gene>
    <name evidence="7" type="primary">pstS</name>
    <name evidence="7" type="ORF">GCM10009627_18850</name>
</gene>
<feature type="compositionally biased region" description="Polar residues" evidence="5">
    <location>
        <begin position="1"/>
        <end position="10"/>
    </location>
</feature>
<protein>
    <recommendedName>
        <fullName evidence="4">Phosphate-binding protein</fullName>
    </recommendedName>
</protein>
<dbReference type="InterPro" id="IPR050962">
    <property type="entry name" value="Phosphate-bind_PstS"/>
</dbReference>
<dbReference type="InterPro" id="IPR005673">
    <property type="entry name" value="ABC_phos-bd_PstS"/>
</dbReference>
<name>A0ABP4K5P7_9MICO</name>
<dbReference type="PIRSF" id="PIRSF002756">
    <property type="entry name" value="PstS"/>
    <property type="match status" value="1"/>
</dbReference>
<proteinExistence type="inferred from homology"/>
<keyword evidence="2 4" id="KW-0813">Transport</keyword>
<keyword evidence="3 4" id="KW-0592">Phosphate transport</keyword>
<dbReference type="CDD" id="cd13565">
    <property type="entry name" value="PBP2_PstS"/>
    <property type="match status" value="1"/>
</dbReference>
<feature type="region of interest" description="Disordered" evidence="5">
    <location>
        <begin position="1"/>
        <end position="36"/>
    </location>
</feature>
<dbReference type="PANTHER" id="PTHR42996">
    <property type="entry name" value="PHOSPHATE-BINDING PROTEIN PSTS"/>
    <property type="match status" value="1"/>
</dbReference>
<dbReference type="InterPro" id="IPR024370">
    <property type="entry name" value="PBP_domain"/>
</dbReference>
<evidence type="ECO:0000256" key="4">
    <source>
        <dbReference type="PIRNR" id="PIRNR002756"/>
    </source>
</evidence>
<evidence type="ECO:0000256" key="5">
    <source>
        <dbReference type="SAM" id="MobiDB-lite"/>
    </source>
</evidence>
<evidence type="ECO:0000256" key="1">
    <source>
        <dbReference type="ARBA" id="ARBA00008725"/>
    </source>
</evidence>
<comment type="caution">
    <text evidence="7">The sequence shown here is derived from an EMBL/GenBank/DDBJ whole genome shotgun (WGS) entry which is preliminary data.</text>
</comment>
<evidence type="ECO:0000259" key="6">
    <source>
        <dbReference type="Pfam" id="PF12849"/>
    </source>
</evidence>
<comment type="similarity">
    <text evidence="1 4">Belongs to the PstS family.</text>
</comment>
<accession>A0ABP4K5P7</accession>
<dbReference type="Gene3D" id="3.40.190.10">
    <property type="entry name" value="Periplasmic binding protein-like II"/>
    <property type="match status" value="2"/>
</dbReference>
<evidence type="ECO:0000313" key="8">
    <source>
        <dbReference type="Proteomes" id="UP001501742"/>
    </source>
</evidence>
<organism evidence="7 8">
    <name type="scientific">Curtobacterium herbarum</name>
    <dbReference type="NCBI Taxonomy" id="150122"/>
    <lineage>
        <taxon>Bacteria</taxon>
        <taxon>Bacillati</taxon>
        <taxon>Actinomycetota</taxon>
        <taxon>Actinomycetes</taxon>
        <taxon>Micrococcales</taxon>
        <taxon>Microbacteriaceae</taxon>
        <taxon>Curtobacterium</taxon>
    </lineage>
</organism>
<evidence type="ECO:0000256" key="2">
    <source>
        <dbReference type="ARBA" id="ARBA00022448"/>
    </source>
</evidence>
<feature type="domain" description="PBP" evidence="6">
    <location>
        <begin position="94"/>
        <end position="386"/>
    </location>
</feature>
<evidence type="ECO:0000313" key="7">
    <source>
        <dbReference type="EMBL" id="GAA1493539.1"/>
    </source>
</evidence>
<feature type="compositionally biased region" description="Polar residues" evidence="5">
    <location>
        <begin position="19"/>
        <end position="36"/>
    </location>
</feature>
<dbReference type="Pfam" id="PF12849">
    <property type="entry name" value="PBP_like_2"/>
    <property type="match status" value="1"/>
</dbReference>
<dbReference type="PANTHER" id="PTHR42996:SF1">
    <property type="entry name" value="PHOSPHATE-BINDING PROTEIN PSTS"/>
    <property type="match status" value="1"/>
</dbReference>